<organism evidence="1 2">
    <name type="scientific">Pueribacillus theae</name>
    <dbReference type="NCBI Taxonomy" id="2171751"/>
    <lineage>
        <taxon>Bacteria</taxon>
        <taxon>Bacillati</taxon>
        <taxon>Bacillota</taxon>
        <taxon>Bacilli</taxon>
        <taxon>Bacillales</taxon>
        <taxon>Bacillaceae</taxon>
        <taxon>Pueribacillus</taxon>
    </lineage>
</organism>
<keyword evidence="2" id="KW-1185">Reference proteome</keyword>
<reference evidence="1 2" key="1">
    <citation type="submission" date="2018-04" db="EMBL/GenBank/DDBJ databases">
        <title>Camelliibacillus theae gen. nov., sp. nov., isolated from Pu'er tea.</title>
        <authorList>
            <person name="Niu L."/>
        </authorList>
    </citation>
    <scope>NUCLEOTIDE SEQUENCE [LARGE SCALE GENOMIC DNA]</scope>
    <source>
        <strain evidence="1 2">T8</strain>
    </source>
</reference>
<proteinExistence type="predicted"/>
<protein>
    <submittedName>
        <fullName evidence="1">Uncharacterized protein</fullName>
    </submittedName>
</protein>
<dbReference type="AlphaFoldDB" id="A0A2U1JY60"/>
<gene>
    <name evidence="1" type="ORF">DCC39_12805</name>
</gene>
<comment type="caution">
    <text evidence="1">The sequence shown here is derived from an EMBL/GenBank/DDBJ whole genome shotgun (WGS) entry which is preliminary data.</text>
</comment>
<sequence>MKVMLPPLRYFRLIFVLCLRIFLVGLNLSGLEEKVEVIKNTMATKDGVSNMPAMKLAVFEISDTVKRFENTQEKHERTLDVLSRRSIDQEANIFKKFRRNLSIGVE</sequence>
<name>A0A2U1JY60_9BACI</name>
<accession>A0A2U1JY60</accession>
<dbReference type="EMBL" id="QCZG01000027">
    <property type="protein sequence ID" value="PWA09713.1"/>
    <property type="molecule type" value="Genomic_DNA"/>
</dbReference>
<dbReference type="Proteomes" id="UP000245998">
    <property type="component" value="Unassembled WGS sequence"/>
</dbReference>
<evidence type="ECO:0000313" key="1">
    <source>
        <dbReference type="EMBL" id="PWA09713.1"/>
    </source>
</evidence>
<evidence type="ECO:0000313" key="2">
    <source>
        <dbReference type="Proteomes" id="UP000245998"/>
    </source>
</evidence>